<keyword evidence="2" id="KW-1185">Reference proteome</keyword>
<sequence length="142" mass="14111">MSLTYATPADLATWTGSTTPENATELLRSASGLVTAATRTAVYDVDPDGQPTAPDVVAAFRDATCAQAATWAALGIDPATLGLTPTGSGGPVASMSRGSASITYAGAEAAAATRASITTQLTPEARTILASANLPASVQVRG</sequence>
<organism evidence="1 2">
    <name type="scientific">Sediminihabitans luteus</name>
    <dbReference type="NCBI Taxonomy" id="1138585"/>
    <lineage>
        <taxon>Bacteria</taxon>
        <taxon>Bacillati</taxon>
        <taxon>Actinomycetota</taxon>
        <taxon>Actinomycetes</taxon>
        <taxon>Micrococcales</taxon>
        <taxon>Cellulomonadaceae</taxon>
        <taxon>Sediminihabitans</taxon>
    </lineage>
</organism>
<reference evidence="1 2" key="1">
    <citation type="submission" date="2017-11" db="EMBL/GenBank/DDBJ databases">
        <title>Genomic Encyclopedia of Archaeal and Bacterial Type Strains, Phase II (KMG-II): From Individual Species to Whole Genera.</title>
        <authorList>
            <person name="Goeker M."/>
        </authorList>
    </citation>
    <scope>NUCLEOTIDE SEQUENCE [LARGE SCALE GENOMIC DNA]</scope>
    <source>
        <strain evidence="1 2">DSM 25478</strain>
    </source>
</reference>
<accession>A0A2M9D0F0</accession>
<dbReference type="OrthoDB" id="4951181at2"/>
<evidence type="ECO:0000313" key="1">
    <source>
        <dbReference type="EMBL" id="PJJ77488.1"/>
    </source>
</evidence>
<dbReference type="RefSeq" id="WP_100421863.1">
    <property type="nucleotide sequence ID" value="NZ_BOOX01000003.1"/>
</dbReference>
<dbReference type="AlphaFoldDB" id="A0A2M9D0F0"/>
<dbReference type="EMBL" id="PGFE01000001">
    <property type="protein sequence ID" value="PJJ77488.1"/>
    <property type="molecule type" value="Genomic_DNA"/>
</dbReference>
<evidence type="ECO:0000313" key="2">
    <source>
        <dbReference type="Proteomes" id="UP000231693"/>
    </source>
</evidence>
<dbReference type="Proteomes" id="UP000231693">
    <property type="component" value="Unassembled WGS sequence"/>
</dbReference>
<name>A0A2M9D0F0_9CELL</name>
<gene>
    <name evidence="1" type="ORF">CLV28_0707</name>
</gene>
<proteinExistence type="predicted"/>
<protein>
    <submittedName>
        <fullName evidence="1">Uncharacterized protein</fullName>
    </submittedName>
</protein>
<comment type="caution">
    <text evidence="1">The sequence shown here is derived from an EMBL/GenBank/DDBJ whole genome shotgun (WGS) entry which is preliminary data.</text>
</comment>